<evidence type="ECO:0000256" key="5">
    <source>
        <dbReference type="ARBA" id="ARBA00023136"/>
    </source>
</evidence>
<dbReference type="PATRIC" id="fig|1547436.3.peg.2547"/>
<keyword evidence="5 7" id="KW-0472">Membrane</keyword>
<evidence type="ECO:0000313" key="8">
    <source>
        <dbReference type="EMBL" id="KQC30570.1"/>
    </source>
</evidence>
<evidence type="ECO:0000256" key="2">
    <source>
        <dbReference type="ARBA" id="ARBA00022448"/>
    </source>
</evidence>
<dbReference type="SUPFAM" id="SSF47928">
    <property type="entry name" value="N-terminal domain of the delta subunit of the F1F0-ATP synthase"/>
    <property type="match status" value="1"/>
</dbReference>
<protein>
    <recommendedName>
        <fullName evidence="7">ATP synthase subunit delta</fullName>
    </recommendedName>
    <alternativeName>
        <fullName evidence="7">ATP synthase F(1) sector subunit delta</fullName>
    </alternativeName>
    <alternativeName>
        <fullName evidence="7">F-type ATPase subunit delta</fullName>
        <shortName evidence="7">F-ATPase subunit delta</shortName>
    </alternativeName>
</protein>
<organism evidence="8 9">
    <name type="scientific">Flagellimonas eckloniae</name>
    <dbReference type="NCBI Taxonomy" id="346185"/>
    <lineage>
        <taxon>Bacteria</taxon>
        <taxon>Pseudomonadati</taxon>
        <taxon>Bacteroidota</taxon>
        <taxon>Flavobacteriia</taxon>
        <taxon>Flavobacteriales</taxon>
        <taxon>Flavobacteriaceae</taxon>
        <taxon>Flagellimonas</taxon>
    </lineage>
</organism>
<comment type="function">
    <text evidence="7">This protein is part of the stalk that links CF(0) to CF(1). It either transmits conformational changes from CF(0) to CF(1) or is implicated in proton conduction.</text>
</comment>
<dbReference type="Proteomes" id="UP000050827">
    <property type="component" value="Unassembled WGS sequence"/>
</dbReference>
<dbReference type="OrthoDB" id="9802471at2"/>
<keyword evidence="2 7" id="KW-0813">Transport</keyword>
<evidence type="ECO:0000256" key="7">
    <source>
        <dbReference type="HAMAP-Rule" id="MF_01416"/>
    </source>
</evidence>
<reference evidence="8 9" key="1">
    <citation type="submission" date="2015-04" db="EMBL/GenBank/DDBJ databases">
        <title>Complete genome of flavobacterium.</title>
        <authorList>
            <person name="Kwon Y.M."/>
            <person name="Kim S.-J."/>
        </authorList>
    </citation>
    <scope>NUCLEOTIDE SEQUENCE [LARGE SCALE GENOMIC DNA]</scope>
    <source>
        <strain evidence="8 9">DK169</strain>
    </source>
</reference>
<comment type="subcellular location">
    <subcellularLocation>
        <location evidence="7">Cell membrane</location>
        <topology evidence="7">Peripheral membrane protein</topology>
    </subcellularLocation>
    <subcellularLocation>
        <location evidence="1">Membrane</location>
    </subcellularLocation>
</comment>
<dbReference type="GO" id="GO:0045259">
    <property type="term" value="C:proton-transporting ATP synthase complex"/>
    <property type="evidence" value="ECO:0007669"/>
    <property type="project" value="UniProtKB-KW"/>
</dbReference>
<dbReference type="InterPro" id="IPR026015">
    <property type="entry name" value="ATP_synth_OSCP/delta_N_sf"/>
</dbReference>
<dbReference type="InterPro" id="IPR020781">
    <property type="entry name" value="ATPase_OSCP/d_CS"/>
</dbReference>
<keyword evidence="4 7" id="KW-0406">Ion transport</keyword>
<evidence type="ECO:0000256" key="1">
    <source>
        <dbReference type="ARBA" id="ARBA00004370"/>
    </source>
</evidence>
<sequence length="179" mass="19804">MNESRAAIRYAKATLDFAIEKKAAKAVEKDMREIAAVITENVELQNLLESPVVKGEIKKNSLQELFKGSQEITKGLISTLTDNKRIGLLQEVALKYIILHEQLKGEDIAYVTTAVPLTGELEKKILAEVTKMTGNKVTIENKIDESIIGGFVLRVGDLQYDASVANKLNGLKREFTNSL</sequence>
<evidence type="ECO:0000256" key="4">
    <source>
        <dbReference type="ARBA" id="ARBA00023065"/>
    </source>
</evidence>
<accession>A0A0Q0XHS5</accession>
<evidence type="ECO:0000256" key="3">
    <source>
        <dbReference type="ARBA" id="ARBA00022781"/>
    </source>
</evidence>
<dbReference type="PANTHER" id="PTHR11910">
    <property type="entry name" value="ATP SYNTHASE DELTA CHAIN"/>
    <property type="match status" value="1"/>
</dbReference>
<dbReference type="STRING" id="346185.AAY42_12320"/>
<dbReference type="EMBL" id="LCTZ01000002">
    <property type="protein sequence ID" value="KQC30570.1"/>
    <property type="molecule type" value="Genomic_DNA"/>
</dbReference>
<dbReference type="NCBIfam" id="TIGR01145">
    <property type="entry name" value="ATP_synt_delta"/>
    <property type="match status" value="1"/>
</dbReference>
<proteinExistence type="inferred from homology"/>
<keyword evidence="9" id="KW-1185">Reference proteome</keyword>
<dbReference type="InterPro" id="IPR000711">
    <property type="entry name" value="ATPase_OSCP/dsu"/>
</dbReference>
<gene>
    <name evidence="7" type="primary">atpH</name>
    <name evidence="8" type="ORF">AAY42_12320</name>
</gene>
<evidence type="ECO:0000256" key="6">
    <source>
        <dbReference type="ARBA" id="ARBA00023310"/>
    </source>
</evidence>
<keyword evidence="7" id="KW-1003">Cell membrane</keyword>
<comment type="function">
    <text evidence="7">F(1)F(0) ATP synthase produces ATP from ADP in the presence of a proton or sodium gradient. F-type ATPases consist of two structural domains, F(1) containing the extramembraneous catalytic core and F(0) containing the membrane proton channel, linked together by a central stalk and a peripheral stalk. During catalysis, ATP synthesis in the catalytic domain of F(1) is coupled via a rotary mechanism of the central stalk subunits to proton translocation.</text>
</comment>
<keyword evidence="7" id="KW-0139">CF(1)</keyword>
<evidence type="ECO:0000313" key="9">
    <source>
        <dbReference type="Proteomes" id="UP000050827"/>
    </source>
</evidence>
<dbReference type="Pfam" id="PF00213">
    <property type="entry name" value="OSCP"/>
    <property type="match status" value="1"/>
</dbReference>
<dbReference type="AlphaFoldDB" id="A0A0Q0XHS5"/>
<keyword evidence="3 7" id="KW-0375">Hydrogen ion transport</keyword>
<dbReference type="PROSITE" id="PS00389">
    <property type="entry name" value="ATPASE_DELTA"/>
    <property type="match status" value="1"/>
</dbReference>
<dbReference type="Gene3D" id="1.10.520.20">
    <property type="entry name" value="N-terminal domain of the delta subunit of the F1F0-ATP synthase"/>
    <property type="match status" value="1"/>
</dbReference>
<comment type="similarity">
    <text evidence="7">Belongs to the ATPase delta chain family.</text>
</comment>
<dbReference type="PRINTS" id="PR00125">
    <property type="entry name" value="ATPASEDELTA"/>
</dbReference>
<name>A0A0Q0XHS5_9FLAO</name>
<dbReference type="GO" id="GO:0005886">
    <property type="term" value="C:plasma membrane"/>
    <property type="evidence" value="ECO:0007669"/>
    <property type="project" value="UniProtKB-SubCell"/>
</dbReference>
<keyword evidence="6 7" id="KW-0066">ATP synthesis</keyword>
<dbReference type="GO" id="GO:0046933">
    <property type="term" value="F:proton-transporting ATP synthase activity, rotational mechanism"/>
    <property type="evidence" value="ECO:0007669"/>
    <property type="project" value="UniProtKB-UniRule"/>
</dbReference>
<dbReference type="RefSeq" id="WP_055395636.1">
    <property type="nucleotide sequence ID" value="NZ_LCTZ01000002.1"/>
</dbReference>
<dbReference type="HAMAP" id="MF_01416">
    <property type="entry name" value="ATP_synth_delta_bact"/>
    <property type="match status" value="1"/>
</dbReference>
<comment type="caution">
    <text evidence="8">The sequence shown here is derived from an EMBL/GenBank/DDBJ whole genome shotgun (WGS) entry which is preliminary data.</text>
</comment>